<dbReference type="Proteomes" id="UP000594042">
    <property type="component" value="Chromosome"/>
</dbReference>
<name>A0A7G1HSH3_9BACT</name>
<evidence type="ECO:0000313" key="1">
    <source>
        <dbReference type="EMBL" id="BCI62689.1"/>
    </source>
</evidence>
<accession>A0A7G1HSH3</accession>
<dbReference type="EMBL" id="AP023322">
    <property type="protein sequence ID" value="BCI62689.1"/>
    <property type="molecule type" value="Genomic_DNA"/>
</dbReference>
<organism evidence="1 2">
    <name type="scientific">Coprobacter secundus subsp. similis</name>
    <dbReference type="NCBI Taxonomy" id="2751153"/>
    <lineage>
        <taxon>Bacteria</taxon>
        <taxon>Pseudomonadati</taxon>
        <taxon>Bacteroidota</taxon>
        <taxon>Bacteroidia</taxon>
        <taxon>Bacteroidales</taxon>
        <taxon>Barnesiellaceae</taxon>
        <taxon>Coprobacter</taxon>
    </lineage>
</organism>
<proteinExistence type="predicted"/>
<reference evidence="2" key="1">
    <citation type="submission" date="2020-07" db="EMBL/GenBank/DDBJ databases">
        <title>Complete genome sequencing of Coprobacter sp. strain 2CBH44.</title>
        <authorList>
            <person name="Sakamoto M."/>
            <person name="Murakami T."/>
            <person name="Mori H."/>
        </authorList>
    </citation>
    <scope>NUCLEOTIDE SEQUENCE [LARGE SCALE GENOMIC DNA]</scope>
    <source>
        <strain evidence="2">2CBH44</strain>
    </source>
</reference>
<evidence type="ECO:0000313" key="2">
    <source>
        <dbReference type="Proteomes" id="UP000594042"/>
    </source>
</evidence>
<protein>
    <submittedName>
        <fullName evidence="1">Uncharacterized protein</fullName>
    </submittedName>
</protein>
<sequence length="51" mass="5703">MKKVSANITKYTDSIALYAGYRTPFVAGGLSNFINTDKKMADNYKKIIVQL</sequence>
<gene>
    <name evidence="1" type="ORF">Cop2CBH44_10420</name>
</gene>
<dbReference type="AlphaFoldDB" id="A0A7G1HSH3"/>
<dbReference type="KEGG" id="copr:Cop2CBH44_10420"/>
<keyword evidence="2" id="KW-1185">Reference proteome</keyword>